<dbReference type="GO" id="GO:0004484">
    <property type="term" value="F:mRNA guanylyltransferase activity"/>
    <property type="evidence" value="ECO:0007669"/>
    <property type="project" value="UniProtKB-EC"/>
</dbReference>
<dbReference type="AlphaFoldDB" id="A0AAD9I251"/>
<evidence type="ECO:0000313" key="21">
    <source>
        <dbReference type="EMBL" id="KAK2069204.1"/>
    </source>
</evidence>
<keyword evidence="10 16" id="KW-0342">GTP-binding</keyword>
<dbReference type="SUPFAM" id="SSF56091">
    <property type="entry name" value="DNA ligase/mRNA capping enzyme, catalytic domain"/>
    <property type="match status" value="1"/>
</dbReference>
<dbReference type="Pfam" id="PF03919">
    <property type="entry name" value="mRNA_cap_C"/>
    <property type="match status" value="1"/>
</dbReference>
<evidence type="ECO:0000256" key="17">
    <source>
        <dbReference type="PIRSR" id="PIRSR036959-1"/>
    </source>
</evidence>
<feature type="domain" description="mRNA capping enzyme adenylation" evidence="19">
    <location>
        <begin position="45"/>
        <end position="241"/>
    </location>
</feature>
<dbReference type="GO" id="GO:0005525">
    <property type="term" value="F:GTP binding"/>
    <property type="evidence" value="ECO:0007669"/>
    <property type="project" value="UniProtKB-KW"/>
</dbReference>
<comment type="subunit">
    <text evidence="15">Heterodimer. The mRNA-capping enzyme is composed of two separate chains alpha and beta, respectively a mRNA guanylyltransferase and an mRNA 5'-triphosphate monophosphatase.</text>
</comment>
<name>A0AAD9I251_9PEZI</name>
<proteinExistence type="inferred from homology"/>
<feature type="active site" description="N6-GMP-lysine intermediate" evidence="17">
    <location>
        <position position="67"/>
    </location>
</feature>
<keyword evidence="6 16" id="KW-0808">Transferase</keyword>
<dbReference type="PIRSF" id="PIRSF036959">
    <property type="entry name" value="mRNA_cap_alpha"/>
    <property type="match status" value="1"/>
</dbReference>
<dbReference type="EC" id="2.7.7.50" evidence="3 16"/>
<dbReference type="Gene3D" id="3.30.470.30">
    <property type="entry name" value="DNA ligase/mRNA capping enzyme"/>
    <property type="match status" value="1"/>
</dbReference>
<evidence type="ECO:0000256" key="16">
    <source>
        <dbReference type="PIRNR" id="PIRNR036959"/>
    </source>
</evidence>
<comment type="caution">
    <text evidence="21">The sequence shown here is derived from an EMBL/GenBank/DDBJ whole genome shotgun (WGS) entry which is preliminary data.</text>
</comment>
<dbReference type="FunFam" id="3.30.470.30:FF:000011">
    <property type="entry name" value="mRNA-capping enzyme subunit alpha"/>
    <property type="match status" value="1"/>
</dbReference>
<comment type="subcellular location">
    <subcellularLocation>
        <location evidence="1 16">Nucleus</location>
    </subcellularLocation>
</comment>
<keyword evidence="11 16" id="KW-0539">Nucleus</keyword>
<dbReference type="PANTHER" id="PTHR10367">
    <property type="entry name" value="MRNA-CAPPING ENZYME"/>
    <property type="match status" value="1"/>
</dbReference>
<evidence type="ECO:0000256" key="10">
    <source>
        <dbReference type="ARBA" id="ARBA00023134"/>
    </source>
</evidence>
<dbReference type="InterPro" id="IPR013846">
    <property type="entry name" value="mRNA_cap_enzyme_C"/>
</dbReference>
<protein>
    <recommendedName>
        <fullName evidence="4 16">mRNA-capping enzyme subunit alpha</fullName>
        <ecNumber evidence="3 16">2.7.7.50</ecNumber>
    </recommendedName>
    <alternativeName>
        <fullName evidence="12 16">GTP--RNA guanylyltransferase</fullName>
    </alternativeName>
    <alternativeName>
        <fullName evidence="13 16">mRNA guanylyltransferase</fullName>
    </alternativeName>
</protein>
<evidence type="ECO:0000256" key="15">
    <source>
        <dbReference type="ARBA" id="ARBA00047082"/>
    </source>
</evidence>
<dbReference type="SUPFAM" id="SSF50249">
    <property type="entry name" value="Nucleic acid-binding proteins"/>
    <property type="match status" value="1"/>
</dbReference>
<dbReference type="GO" id="GO:0006370">
    <property type="term" value="P:7-methylguanosine mRNA capping"/>
    <property type="evidence" value="ECO:0007669"/>
    <property type="project" value="UniProtKB-KW"/>
</dbReference>
<evidence type="ECO:0000259" key="20">
    <source>
        <dbReference type="Pfam" id="PF03919"/>
    </source>
</evidence>
<dbReference type="Gene3D" id="2.40.50.140">
    <property type="entry name" value="Nucleic acid-binding proteins"/>
    <property type="match status" value="1"/>
</dbReference>
<evidence type="ECO:0000256" key="3">
    <source>
        <dbReference type="ARBA" id="ARBA00012475"/>
    </source>
</evidence>
<keyword evidence="22" id="KW-1185">Reference proteome</keyword>
<evidence type="ECO:0000256" key="9">
    <source>
        <dbReference type="ARBA" id="ARBA00023042"/>
    </source>
</evidence>
<dbReference type="Pfam" id="PF01331">
    <property type="entry name" value="mRNA_cap_enzyme"/>
    <property type="match status" value="1"/>
</dbReference>
<evidence type="ECO:0000259" key="19">
    <source>
        <dbReference type="Pfam" id="PF01331"/>
    </source>
</evidence>
<dbReference type="InterPro" id="IPR001339">
    <property type="entry name" value="mRNA_cap_enzyme_adenylation"/>
</dbReference>
<evidence type="ECO:0000256" key="5">
    <source>
        <dbReference type="ARBA" id="ARBA00022664"/>
    </source>
</evidence>
<evidence type="ECO:0000256" key="6">
    <source>
        <dbReference type="ARBA" id="ARBA00022679"/>
    </source>
</evidence>
<evidence type="ECO:0000256" key="8">
    <source>
        <dbReference type="ARBA" id="ARBA00022741"/>
    </source>
</evidence>
<dbReference type="InterPro" id="IPR012340">
    <property type="entry name" value="NA-bd_OB-fold"/>
</dbReference>
<sequence length="457" mass="52052">MAADSRPIEDIAQPGAKVDSLRAKGLREEVASLLGRSQTSFPGAQPVSFARRHLDELRKEDYYVCEKSDGIRYLLFMTADADRKELHFLIDRKNEYWEIWQRNLHIPTLQDMLSFHTRTLIDGELVMEKCPRTGRPQPKFLVFDCLVLDGKSLMQRSLDKRIGYFKQYVMRPYTDLFSRYEAEKATQAFLVEMKDMQFAYAIEMMFREVLPRLRHGNDGLIFTCKPTPYQHGTDPHILKWKPSSENTVDFRLQLEFPEARADDEDTAEGAPDVFPDYDAVPRARLLVYVGGERGGSPYRRFEPRPPFSGDLYLTDEQWATLKGLGDPLDERVVECGLDEQNRWVLHRFRDDKKEANHITTVQSVLDSIRDSVGEKELLEAAKSNSHDEAMGNRENQNQTAIATAATIAMCFLPFLSSNLSPPDETTVGQDGGALGPVKPGGRRAQYVQSRSLASFLA</sequence>
<evidence type="ECO:0000256" key="7">
    <source>
        <dbReference type="ARBA" id="ARBA00022695"/>
    </source>
</evidence>
<comment type="function">
    <text evidence="16">Second step of mRNA capping. Transfer of the GMP moiety of GTP to the 5'-end of RNA via an enzyme-GMP covalent reaction intermediate.</text>
</comment>
<dbReference type="GO" id="GO:0005524">
    <property type="term" value="F:ATP binding"/>
    <property type="evidence" value="ECO:0007669"/>
    <property type="project" value="InterPro"/>
</dbReference>
<dbReference type="InterPro" id="IPR017075">
    <property type="entry name" value="mRNA_cap_enzyme_alpha"/>
</dbReference>
<evidence type="ECO:0000256" key="1">
    <source>
        <dbReference type="ARBA" id="ARBA00004123"/>
    </source>
</evidence>
<evidence type="ECO:0000256" key="11">
    <source>
        <dbReference type="ARBA" id="ARBA00023242"/>
    </source>
</evidence>
<evidence type="ECO:0000256" key="2">
    <source>
        <dbReference type="ARBA" id="ARBA00010237"/>
    </source>
</evidence>
<evidence type="ECO:0000256" key="13">
    <source>
        <dbReference type="ARBA" id="ARBA00030702"/>
    </source>
</evidence>
<dbReference type="PANTHER" id="PTHR10367:SF17">
    <property type="entry name" value="MRNA-CAPPING ENZYME"/>
    <property type="match status" value="1"/>
</dbReference>
<keyword evidence="5 16" id="KW-0507">mRNA processing</keyword>
<dbReference type="CDD" id="cd07895">
    <property type="entry name" value="Adenylation_mRNA_capping"/>
    <property type="match status" value="1"/>
</dbReference>
<feature type="domain" description="mRNA capping enzyme C-terminal" evidence="20">
    <location>
        <begin position="245"/>
        <end position="378"/>
    </location>
</feature>
<gene>
    <name evidence="21" type="ORF">P8C59_003805</name>
</gene>
<evidence type="ECO:0000256" key="12">
    <source>
        <dbReference type="ARBA" id="ARBA00029909"/>
    </source>
</evidence>
<keyword evidence="7 16" id="KW-0548">Nucleotidyltransferase</keyword>
<comment type="catalytic activity">
    <reaction evidence="14">
        <text>a 5'-end diphospho-ribonucleoside in mRNA + GTP + H(+) = a 5'-end (5'-triphosphoguanosine)-ribonucleoside in mRNA + diphosphate</text>
        <dbReference type="Rhea" id="RHEA:67012"/>
        <dbReference type="Rhea" id="RHEA-COMP:17165"/>
        <dbReference type="Rhea" id="RHEA-COMP:17166"/>
        <dbReference type="ChEBI" id="CHEBI:15378"/>
        <dbReference type="ChEBI" id="CHEBI:33019"/>
        <dbReference type="ChEBI" id="CHEBI:37565"/>
        <dbReference type="ChEBI" id="CHEBI:167616"/>
        <dbReference type="ChEBI" id="CHEBI:167617"/>
        <dbReference type="EC" id="2.7.7.50"/>
    </reaction>
    <physiologicalReaction direction="left-to-right" evidence="14">
        <dbReference type="Rhea" id="RHEA:67013"/>
    </physiologicalReaction>
</comment>
<dbReference type="GO" id="GO:0031533">
    <property type="term" value="C:mRNA capping enzyme complex"/>
    <property type="evidence" value="ECO:0007669"/>
    <property type="project" value="InterPro"/>
</dbReference>
<dbReference type="InterPro" id="IPR051029">
    <property type="entry name" value="mRNA_Capping_Enz/RNA_Phosphat"/>
</dbReference>
<keyword evidence="9 16" id="KW-0506">mRNA capping</keyword>
<keyword evidence="8 16" id="KW-0547">Nucleotide-binding</keyword>
<dbReference type="Proteomes" id="UP001217918">
    <property type="component" value="Unassembled WGS sequence"/>
</dbReference>
<dbReference type="EMBL" id="JAQQPM010000003">
    <property type="protein sequence ID" value="KAK2069204.1"/>
    <property type="molecule type" value="Genomic_DNA"/>
</dbReference>
<reference evidence="21" key="1">
    <citation type="journal article" date="2023" name="Mol. Plant Microbe Interact.">
        <title>Elucidating the Obligate Nature and Biological Capacity of an Invasive Fungal Corn Pathogen.</title>
        <authorList>
            <person name="MacCready J.S."/>
            <person name="Roggenkamp E.M."/>
            <person name="Gdanetz K."/>
            <person name="Chilvers M.I."/>
        </authorList>
    </citation>
    <scope>NUCLEOTIDE SEQUENCE</scope>
    <source>
        <strain evidence="21">PM02</strain>
    </source>
</reference>
<organism evidence="21 22">
    <name type="scientific">Phyllachora maydis</name>
    <dbReference type="NCBI Taxonomy" id="1825666"/>
    <lineage>
        <taxon>Eukaryota</taxon>
        <taxon>Fungi</taxon>
        <taxon>Dikarya</taxon>
        <taxon>Ascomycota</taxon>
        <taxon>Pezizomycotina</taxon>
        <taxon>Sordariomycetes</taxon>
        <taxon>Sordariomycetidae</taxon>
        <taxon>Phyllachorales</taxon>
        <taxon>Phyllachoraceae</taxon>
        <taxon>Phyllachora</taxon>
    </lineage>
</organism>
<evidence type="ECO:0000256" key="4">
    <source>
        <dbReference type="ARBA" id="ARBA00019171"/>
    </source>
</evidence>
<evidence type="ECO:0000256" key="14">
    <source>
        <dbReference type="ARBA" id="ARBA00044624"/>
    </source>
</evidence>
<evidence type="ECO:0000256" key="18">
    <source>
        <dbReference type="SAM" id="MobiDB-lite"/>
    </source>
</evidence>
<accession>A0AAD9I251</accession>
<comment type="similarity">
    <text evidence="2 16">Belongs to the eukaryotic GTase family.</text>
</comment>
<feature type="region of interest" description="Disordered" evidence="18">
    <location>
        <begin position="421"/>
        <end position="442"/>
    </location>
</feature>
<evidence type="ECO:0000313" key="22">
    <source>
        <dbReference type="Proteomes" id="UP001217918"/>
    </source>
</evidence>